<evidence type="ECO:0000313" key="3">
    <source>
        <dbReference type="Proteomes" id="UP001223420"/>
    </source>
</evidence>
<dbReference type="Gene3D" id="3.40.50.2000">
    <property type="entry name" value="Glycogen Phosphorylase B"/>
    <property type="match status" value="2"/>
</dbReference>
<proteinExistence type="predicted"/>
<organism evidence="2 3">
    <name type="scientific">Methylobacterium brachiatum</name>
    <dbReference type="NCBI Taxonomy" id="269660"/>
    <lineage>
        <taxon>Bacteria</taxon>
        <taxon>Pseudomonadati</taxon>
        <taxon>Pseudomonadota</taxon>
        <taxon>Alphaproteobacteria</taxon>
        <taxon>Hyphomicrobiales</taxon>
        <taxon>Methylobacteriaceae</taxon>
        <taxon>Methylobacterium</taxon>
    </lineage>
</organism>
<dbReference type="EMBL" id="JAUSWL010000002">
    <property type="protein sequence ID" value="MDQ0542172.1"/>
    <property type="molecule type" value="Genomic_DNA"/>
</dbReference>
<comment type="caution">
    <text evidence="2">The sequence shown here is derived from an EMBL/GenBank/DDBJ whole genome shotgun (WGS) entry which is preliminary data.</text>
</comment>
<dbReference type="PANTHER" id="PTHR12526:SF630">
    <property type="entry name" value="GLYCOSYLTRANSFERASE"/>
    <property type="match status" value="1"/>
</dbReference>
<dbReference type="InterPro" id="IPR028098">
    <property type="entry name" value="Glyco_trans_4-like_N"/>
</dbReference>
<dbReference type="SUPFAM" id="SSF53756">
    <property type="entry name" value="UDP-Glycosyltransferase/glycogen phosphorylase"/>
    <property type="match status" value="1"/>
</dbReference>
<evidence type="ECO:0000259" key="1">
    <source>
        <dbReference type="Pfam" id="PF13579"/>
    </source>
</evidence>
<dbReference type="PANTHER" id="PTHR12526">
    <property type="entry name" value="GLYCOSYLTRANSFERASE"/>
    <property type="match status" value="1"/>
</dbReference>
<dbReference type="AlphaFoldDB" id="A0AAJ1WUL4"/>
<sequence>MAVATDRKIKVLYCQPGTTVFAGIERVNDEICTELAETYGDAFDVDVLLVSEHRNHPPLPRAYTIVRRPGSSRLALMRAFRSVVREKRYDLVVIPQIEPTVIFWFSCLGLRQPIAMHLHGNPRRESGHLKAKILFFLLRHLVLRRVAAVFGTSPRQLRAFTDDFNCRRPTVWVPNPVRKFAAPGPDDKPTAGLVTFVNVGRYDYQKGQDILIDAFAALYKRRQDIRLRLVGHGADKAALTEQIQRLGLTDVVTLEYHPDSPERALYASDVFVATSRWEGWSLAICEALRCGLPVISTDCEFGPSDILIDRRLGQLVPPDDQAALVEAMNGYCDRIAEERSFADFRRENIERYSVGNSAKIHAEAIRQAAGAAAAA</sequence>
<dbReference type="Pfam" id="PF13692">
    <property type="entry name" value="Glyco_trans_1_4"/>
    <property type="match status" value="1"/>
</dbReference>
<evidence type="ECO:0000313" key="2">
    <source>
        <dbReference type="EMBL" id="MDQ0542172.1"/>
    </source>
</evidence>
<gene>
    <name evidence="2" type="ORF">QO001_001090</name>
</gene>
<feature type="domain" description="Glycosyltransferase subfamily 4-like N-terminal" evidence="1">
    <location>
        <begin position="24"/>
        <end position="175"/>
    </location>
</feature>
<protein>
    <submittedName>
        <fullName evidence="2">Glycosyltransferase involved in cell wall biosynthesis</fullName>
    </submittedName>
</protein>
<dbReference type="Pfam" id="PF13579">
    <property type="entry name" value="Glyco_trans_4_4"/>
    <property type="match status" value="1"/>
</dbReference>
<dbReference type="GO" id="GO:0016757">
    <property type="term" value="F:glycosyltransferase activity"/>
    <property type="evidence" value="ECO:0007669"/>
    <property type="project" value="UniProtKB-ARBA"/>
</dbReference>
<reference evidence="2" key="1">
    <citation type="submission" date="2023-07" db="EMBL/GenBank/DDBJ databases">
        <title>Genomic Encyclopedia of Type Strains, Phase IV (KMG-IV): sequencing the most valuable type-strain genomes for metagenomic binning, comparative biology and taxonomic classification.</title>
        <authorList>
            <person name="Goeker M."/>
        </authorList>
    </citation>
    <scope>NUCLEOTIDE SEQUENCE</scope>
    <source>
        <strain evidence="2">DSM 19569</strain>
    </source>
</reference>
<name>A0AAJ1WUL4_9HYPH</name>
<accession>A0AAJ1WUL4</accession>
<dbReference type="Proteomes" id="UP001223420">
    <property type="component" value="Unassembled WGS sequence"/>
</dbReference>
<dbReference type="RefSeq" id="WP_230365610.1">
    <property type="nucleotide sequence ID" value="NZ_JAJALK010000003.1"/>
</dbReference>